<dbReference type="GO" id="GO:0004722">
    <property type="term" value="F:protein serine/threonine phosphatase activity"/>
    <property type="evidence" value="ECO:0007669"/>
    <property type="project" value="InterPro"/>
</dbReference>
<sequence>MRNSTALPAKEQRALPVCIHSPIPPTEYPRFALSVFTTIGGRKYQEDRFTICPNLIEGRDNSAFFGVFDGTVGDFASENVKDLVIPHLIASPAWASLEQRYRSSSSAHQAHHPPLSDHQLGELLQRAMRDMYTHADRELITMCATHQKHYASTTSVTVLIFGGLCCVAHLGDSRAAIGIEKGSGYHAQFLTHDHKPDQPNERKRIESSGGSVEYLHNHNNKPFIRGGDFTVRKQKGEQPMQLQYSRAFGGKDLKNYGLSSEPDISLFKMEKTHKFIILASDGLWDVFTAEQAVSTAASAVRQGHSAAEALVNAALSEQQSRQANADNITAIVVCMK</sequence>
<keyword evidence="3" id="KW-1185">Reference proteome</keyword>
<dbReference type="Proteomes" id="UP000041254">
    <property type="component" value="Unassembled WGS sequence"/>
</dbReference>
<protein>
    <recommendedName>
        <fullName evidence="1">PPM-type phosphatase domain-containing protein</fullName>
    </recommendedName>
</protein>
<dbReference type="InterPro" id="IPR015655">
    <property type="entry name" value="PP2C"/>
</dbReference>
<organism evidence="2 3">
    <name type="scientific">Vitrella brassicaformis (strain CCMP3155)</name>
    <dbReference type="NCBI Taxonomy" id="1169540"/>
    <lineage>
        <taxon>Eukaryota</taxon>
        <taxon>Sar</taxon>
        <taxon>Alveolata</taxon>
        <taxon>Colpodellida</taxon>
        <taxon>Vitrellaceae</taxon>
        <taxon>Vitrella</taxon>
    </lineage>
</organism>
<gene>
    <name evidence="2" type="ORF">Vbra_15609</name>
</gene>
<dbReference type="SUPFAM" id="SSF81606">
    <property type="entry name" value="PP2C-like"/>
    <property type="match status" value="1"/>
</dbReference>
<name>A0A0G4FJ63_VITBC</name>
<dbReference type="Gene3D" id="3.60.40.10">
    <property type="entry name" value="PPM-type phosphatase domain"/>
    <property type="match status" value="1"/>
</dbReference>
<dbReference type="Pfam" id="PF00481">
    <property type="entry name" value="PP2C"/>
    <property type="match status" value="1"/>
</dbReference>
<feature type="domain" description="PPM-type phosphatase" evidence="1">
    <location>
        <begin position="32"/>
        <end position="335"/>
    </location>
</feature>
<dbReference type="InParanoid" id="A0A0G4FJ63"/>
<dbReference type="SMART" id="SM00332">
    <property type="entry name" value="PP2Cc"/>
    <property type="match status" value="1"/>
</dbReference>
<dbReference type="EMBL" id="CDMY01000447">
    <property type="protein sequence ID" value="CEM13816.1"/>
    <property type="molecule type" value="Genomic_DNA"/>
</dbReference>
<dbReference type="PhylomeDB" id="A0A0G4FJ63"/>
<evidence type="ECO:0000313" key="3">
    <source>
        <dbReference type="Proteomes" id="UP000041254"/>
    </source>
</evidence>
<dbReference type="VEuPathDB" id="CryptoDB:Vbra_15609"/>
<dbReference type="CDD" id="cd00143">
    <property type="entry name" value="PP2Cc"/>
    <property type="match status" value="1"/>
</dbReference>
<dbReference type="STRING" id="1169540.A0A0G4FJ63"/>
<dbReference type="InterPro" id="IPR001932">
    <property type="entry name" value="PPM-type_phosphatase-like_dom"/>
</dbReference>
<proteinExistence type="predicted"/>
<evidence type="ECO:0000313" key="2">
    <source>
        <dbReference type="EMBL" id="CEM13816.1"/>
    </source>
</evidence>
<dbReference type="PROSITE" id="PS51746">
    <property type="entry name" value="PPM_2"/>
    <property type="match status" value="1"/>
</dbReference>
<reference evidence="2 3" key="1">
    <citation type="submission" date="2014-11" db="EMBL/GenBank/DDBJ databases">
        <authorList>
            <person name="Zhu J."/>
            <person name="Qi W."/>
            <person name="Song R."/>
        </authorList>
    </citation>
    <scope>NUCLEOTIDE SEQUENCE [LARGE SCALE GENOMIC DNA]</scope>
</reference>
<dbReference type="OrthoDB" id="10264738at2759"/>
<dbReference type="PANTHER" id="PTHR47992">
    <property type="entry name" value="PROTEIN PHOSPHATASE"/>
    <property type="match status" value="1"/>
</dbReference>
<dbReference type="OMA" id="KPNMPLE"/>
<dbReference type="InterPro" id="IPR036457">
    <property type="entry name" value="PPM-type-like_dom_sf"/>
</dbReference>
<evidence type="ECO:0000259" key="1">
    <source>
        <dbReference type="PROSITE" id="PS51746"/>
    </source>
</evidence>
<dbReference type="AlphaFoldDB" id="A0A0G4FJ63"/>
<accession>A0A0G4FJ63</accession>